<dbReference type="KEGG" id="dmo:Dmoj_GI26238"/>
<feature type="transmembrane region" description="Helical" evidence="1">
    <location>
        <begin position="91"/>
        <end position="121"/>
    </location>
</feature>
<dbReference type="InParanoid" id="A0A0Q9XMY0"/>
<dbReference type="EMBL" id="CH933809">
    <property type="protein sequence ID" value="KRG06546.1"/>
    <property type="molecule type" value="Genomic_DNA"/>
</dbReference>
<organism evidence="2 3">
    <name type="scientific">Drosophila mojavensis</name>
    <name type="common">Fruit fly</name>
    <dbReference type="NCBI Taxonomy" id="7230"/>
    <lineage>
        <taxon>Eukaryota</taxon>
        <taxon>Metazoa</taxon>
        <taxon>Ecdysozoa</taxon>
        <taxon>Arthropoda</taxon>
        <taxon>Hexapoda</taxon>
        <taxon>Insecta</taxon>
        <taxon>Pterygota</taxon>
        <taxon>Neoptera</taxon>
        <taxon>Endopterygota</taxon>
        <taxon>Diptera</taxon>
        <taxon>Brachycera</taxon>
        <taxon>Muscomorpha</taxon>
        <taxon>Ephydroidea</taxon>
        <taxon>Drosophilidae</taxon>
        <taxon>Drosophila</taxon>
    </lineage>
</organism>
<dbReference type="AlphaFoldDB" id="A0A0Q9XMY0"/>
<keyword evidence="1" id="KW-0812">Transmembrane</keyword>
<feature type="transmembrane region" description="Helical" evidence="1">
    <location>
        <begin position="201"/>
        <end position="226"/>
    </location>
</feature>
<dbReference type="OrthoDB" id="7858864at2759"/>
<keyword evidence="1" id="KW-0472">Membrane</keyword>
<proteinExistence type="predicted"/>
<feature type="transmembrane region" description="Helical" evidence="1">
    <location>
        <begin position="12"/>
        <end position="37"/>
    </location>
</feature>
<dbReference type="Proteomes" id="UP000009192">
    <property type="component" value="Unassembled WGS sequence"/>
</dbReference>
<feature type="transmembrane region" description="Helical" evidence="1">
    <location>
        <begin position="238"/>
        <end position="261"/>
    </location>
</feature>
<reference evidence="2 3" key="1">
    <citation type="journal article" date="2007" name="Nature">
        <title>Evolution of genes and genomes on the Drosophila phylogeny.</title>
        <authorList>
            <consortium name="Drosophila 12 Genomes Consortium"/>
            <person name="Clark A.G."/>
            <person name="Eisen M.B."/>
            <person name="Smith D.R."/>
            <person name="Bergman C.M."/>
            <person name="Oliver B."/>
            <person name="Markow T.A."/>
            <person name="Kaufman T.C."/>
            <person name="Kellis M."/>
            <person name="Gelbart W."/>
            <person name="Iyer V.N."/>
            <person name="Pollard D.A."/>
            <person name="Sackton T.B."/>
            <person name="Larracuente A.M."/>
            <person name="Singh N.D."/>
            <person name="Abad J.P."/>
            <person name="Abt D.N."/>
            <person name="Adryan B."/>
            <person name="Aguade M."/>
            <person name="Akashi H."/>
            <person name="Anderson W.W."/>
            <person name="Aquadro C.F."/>
            <person name="Ardell D.H."/>
            <person name="Arguello R."/>
            <person name="Artieri C.G."/>
            <person name="Barbash D.A."/>
            <person name="Barker D."/>
            <person name="Barsanti P."/>
            <person name="Batterham P."/>
            <person name="Batzoglou S."/>
            <person name="Begun D."/>
            <person name="Bhutkar A."/>
            <person name="Blanco E."/>
            <person name="Bosak S.A."/>
            <person name="Bradley R.K."/>
            <person name="Brand A.D."/>
            <person name="Brent M.R."/>
            <person name="Brooks A.N."/>
            <person name="Brown R.H."/>
            <person name="Butlin R.K."/>
            <person name="Caggese C."/>
            <person name="Calvi B.R."/>
            <person name="Bernardo de Carvalho A."/>
            <person name="Caspi A."/>
            <person name="Castrezana S."/>
            <person name="Celniker S.E."/>
            <person name="Chang J.L."/>
            <person name="Chapple C."/>
            <person name="Chatterji S."/>
            <person name="Chinwalla A."/>
            <person name="Civetta A."/>
            <person name="Clifton S.W."/>
            <person name="Comeron J.M."/>
            <person name="Costello J.C."/>
            <person name="Coyne J.A."/>
            <person name="Daub J."/>
            <person name="David R.G."/>
            <person name="Delcher A.L."/>
            <person name="Delehaunty K."/>
            <person name="Do C.B."/>
            <person name="Ebling H."/>
            <person name="Edwards K."/>
            <person name="Eickbush T."/>
            <person name="Evans J.D."/>
            <person name="Filipski A."/>
            <person name="Findeiss S."/>
            <person name="Freyhult E."/>
            <person name="Fulton L."/>
            <person name="Fulton R."/>
            <person name="Garcia A.C."/>
            <person name="Gardiner A."/>
            <person name="Garfield D.A."/>
            <person name="Garvin B.E."/>
            <person name="Gibson G."/>
            <person name="Gilbert D."/>
            <person name="Gnerre S."/>
            <person name="Godfrey J."/>
            <person name="Good R."/>
            <person name="Gotea V."/>
            <person name="Gravely B."/>
            <person name="Greenberg A.J."/>
            <person name="Griffiths-Jones S."/>
            <person name="Gross S."/>
            <person name="Guigo R."/>
            <person name="Gustafson E.A."/>
            <person name="Haerty W."/>
            <person name="Hahn M.W."/>
            <person name="Halligan D.L."/>
            <person name="Halpern A.L."/>
            <person name="Halter G.M."/>
            <person name="Han M.V."/>
            <person name="Heger A."/>
            <person name="Hillier L."/>
            <person name="Hinrichs A.S."/>
            <person name="Holmes I."/>
            <person name="Hoskins R.A."/>
            <person name="Hubisz M.J."/>
            <person name="Hultmark D."/>
            <person name="Huntley M.A."/>
            <person name="Jaffe D.B."/>
            <person name="Jagadeeshan S."/>
            <person name="Jeck W.R."/>
            <person name="Johnson J."/>
            <person name="Jones C.D."/>
            <person name="Jordan W.C."/>
            <person name="Karpen G.H."/>
            <person name="Kataoka E."/>
            <person name="Keightley P.D."/>
            <person name="Kheradpour P."/>
            <person name="Kirkness E.F."/>
            <person name="Koerich L.B."/>
            <person name="Kristiansen K."/>
            <person name="Kudrna D."/>
            <person name="Kulathinal R.J."/>
            <person name="Kumar S."/>
            <person name="Kwok R."/>
            <person name="Lander E."/>
            <person name="Langley C.H."/>
            <person name="Lapoint R."/>
            <person name="Lazzaro B.P."/>
            <person name="Lee S.J."/>
            <person name="Levesque L."/>
            <person name="Li R."/>
            <person name="Lin C.F."/>
            <person name="Lin M.F."/>
            <person name="Lindblad-Toh K."/>
            <person name="Llopart A."/>
            <person name="Long M."/>
            <person name="Low L."/>
            <person name="Lozovsky E."/>
            <person name="Lu J."/>
            <person name="Luo M."/>
            <person name="Machado C.A."/>
            <person name="Makalowski W."/>
            <person name="Marzo M."/>
            <person name="Matsuda M."/>
            <person name="Matzkin L."/>
            <person name="McAllister B."/>
            <person name="McBride C.S."/>
            <person name="McKernan B."/>
            <person name="McKernan K."/>
            <person name="Mendez-Lago M."/>
            <person name="Minx P."/>
            <person name="Mollenhauer M.U."/>
            <person name="Montooth K."/>
            <person name="Mount S.M."/>
            <person name="Mu X."/>
            <person name="Myers E."/>
            <person name="Negre B."/>
            <person name="Newfeld S."/>
            <person name="Nielsen R."/>
            <person name="Noor M.A."/>
            <person name="O'Grady P."/>
            <person name="Pachter L."/>
            <person name="Papaceit M."/>
            <person name="Parisi M.J."/>
            <person name="Parisi M."/>
            <person name="Parts L."/>
            <person name="Pedersen J.S."/>
            <person name="Pesole G."/>
            <person name="Phillippy A.M."/>
            <person name="Ponting C.P."/>
            <person name="Pop M."/>
            <person name="Porcelli D."/>
            <person name="Powell J.R."/>
            <person name="Prohaska S."/>
            <person name="Pruitt K."/>
            <person name="Puig M."/>
            <person name="Quesneville H."/>
            <person name="Ram K.R."/>
            <person name="Rand D."/>
            <person name="Rasmussen M.D."/>
            <person name="Reed L.K."/>
            <person name="Reenan R."/>
            <person name="Reily A."/>
            <person name="Remington K.A."/>
            <person name="Rieger T.T."/>
            <person name="Ritchie M.G."/>
            <person name="Robin C."/>
            <person name="Rogers Y.H."/>
            <person name="Rohde C."/>
            <person name="Rozas J."/>
            <person name="Rubenfield M.J."/>
            <person name="Ruiz A."/>
            <person name="Russo S."/>
            <person name="Salzberg S.L."/>
            <person name="Sanchez-Gracia A."/>
            <person name="Saranga D.J."/>
            <person name="Sato H."/>
            <person name="Schaeffer S.W."/>
            <person name="Schatz M.C."/>
            <person name="Schlenke T."/>
            <person name="Schwartz R."/>
            <person name="Segarra C."/>
            <person name="Singh R.S."/>
            <person name="Sirot L."/>
            <person name="Sirota M."/>
            <person name="Sisneros N.B."/>
            <person name="Smith C.D."/>
            <person name="Smith T.F."/>
            <person name="Spieth J."/>
            <person name="Stage D.E."/>
            <person name="Stark A."/>
            <person name="Stephan W."/>
            <person name="Strausberg R.L."/>
            <person name="Strempel S."/>
            <person name="Sturgill D."/>
            <person name="Sutton G."/>
            <person name="Sutton G.G."/>
            <person name="Tao W."/>
            <person name="Teichmann S."/>
            <person name="Tobari Y.N."/>
            <person name="Tomimura Y."/>
            <person name="Tsolas J.M."/>
            <person name="Valente V.L."/>
            <person name="Venter E."/>
            <person name="Venter J.C."/>
            <person name="Vicario S."/>
            <person name="Vieira F.G."/>
            <person name="Vilella A.J."/>
            <person name="Villasante A."/>
            <person name="Walenz B."/>
            <person name="Wang J."/>
            <person name="Wasserman M."/>
            <person name="Watts T."/>
            <person name="Wilson D."/>
            <person name="Wilson R.K."/>
            <person name="Wing R.A."/>
            <person name="Wolfner M.F."/>
            <person name="Wong A."/>
            <person name="Wong G.K."/>
            <person name="Wu C.I."/>
            <person name="Wu G."/>
            <person name="Yamamoto D."/>
            <person name="Yang H.P."/>
            <person name="Yang S.P."/>
            <person name="Yorke J.A."/>
            <person name="Yoshida K."/>
            <person name="Zdobnov E."/>
            <person name="Zhang P."/>
            <person name="Zhang Y."/>
            <person name="Zimin A.V."/>
            <person name="Baldwin J."/>
            <person name="Abdouelleil A."/>
            <person name="Abdulkadir J."/>
            <person name="Abebe A."/>
            <person name="Abera B."/>
            <person name="Abreu J."/>
            <person name="Acer S.C."/>
            <person name="Aftuck L."/>
            <person name="Alexander A."/>
            <person name="An P."/>
            <person name="Anderson E."/>
            <person name="Anderson S."/>
            <person name="Arachi H."/>
            <person name="Azer M."/>
            <person name="Bachantsang P."/>
            <person name="Barry A."/>
            <person name="Bayul T."/>
            <person name="Berlin A."/>
            <person name="Bessette D."/>
            <person name="Bloom T."/>
            <person name="Blye J."/>
            <person name="Boguslavskiy L."/>
            <person name="Bonnet C."/>
            <person name="Boukhgalter B."/>
            <person name="Bourzgui I."/>
            <person name="Brown A."/>
            <person name="Cahill P."/>
            <person name="Channer S."/>
            <person name="Cheshatsang Y."/>
            <person name="Chuda L."/>
            <person name="Citroen M."/>
            <person name="Collymore A."/>
            <person name="Cooke P."/>
            <person name="Costello M."/>
            <person name="D'Aco K."/>
            <person name="Daza R."/>
            <person name="De Haan G."/>
            <person name="DeGray S."/>
            <person name="DeMaso C."/>
            <person name="Dhargay N."/>
            <person name="Dooley K."/>
            <person name="Dooley E."/>
            <person name="Doricent M."/>
            <person name="Dorje P."/>
            <person name="Dorjee K."/>
            <person name="Dupes A."/>
            <person name="Elong R."/>
            <person name="Falk J."/>
            <person name="Farina A."/>
            <person name="Faro S."/>
            <person name="Ferguson D."/>
            <person name="Fisher S."/>
            <person name="Foley C.D."/>
            <person name="Franke A."/>
            <person name="Friedrich D."/>
            <person name="Gadbois L."/>
            <person name="Gearin G."/>
            <person name="Gearin C.R."/>
            <person name="Giannoukos G."/>
            <person name="Goode T."/>
            <person name="Graham J."/>
            <person name="Grandbois E."/>
            <person name="Grewal S."/>
            <person name="Gyaltsen K."/>
            <person name="Hafez N."/>
            <person name="Hagos B."/>
            <person name="Hall J."/>
            <person name="Henson C."/>
            <person name="Hollinger A."/>
            <person name="Honan T."/>
            <person name="Huard M.D."/>
            <person name="Hughes L."/>
            <person name="Hurhula B."/>
            <person name="Husby M.E."/>
            <person name="Kamat A."/>
            <person name="Kanga B."/>
            <person name="Kashin S."/>
            <person name="Khazanovich D."/>
            <person name="Kisner P."/>
            <person name="Lance K."/>
            <person name="Lara M."/>
            <person name="Lee W."/>
            <person name="Lennon N."/>
            <person name="Letendre F."/>
            <person name="LeVine R."/>
            <person name="Lipovsky A."/>
            <person name="Liu X."/>
            <person name="Liu J."/>
            <person name="Liu S."/>
            <person name="Lokyitsang T."/>
            <person name="Lokyitsang Y."/>
            <person name="Lubonja R."/>
            <person name="Lui A."/>
            <person name="MacDonald P."/>
            <person name="Magnisalis V."/>
            <person name="Maru K."/>
            <person name="Matthews C."/>
            <person name="McCusker W."/>
            <person name="McDonough S."/>
            <person name="Mehta T."/>
            <person name="Meldrim J."/>
            <person name="Meneus L."/>
            <person name="Mihai O."/>
            <person name="Mihalev A."/>
            <person name="Mihova T."/>
            <person name="Mittelman R."/>
            <person name="Mlenga V."/>
            <person name="Montmayeur A."/>
            <person name="Mulrain L."/>
            <person name="Navidi A."/>
            <person name="Naylor J."/>
            <person name="Negash T."/>
            <person name="Nguyen T."/>
            <person name="Nguyen N."/>
            <person name="Nicol R."/>
            <person name="Norbu C."/>
            <person name="Norbu N."/>
            <person name="Novod N."/>
            <person name="O'Neill B."/>
            <person name="Osman S."/>
            <person name="Markiewicz E."/>
            <person name="Oyono O.L."/>
            <person name="Patti C."/>
            <person name="Phunkhang P."/>
            <person name="Pierre F."/>
            <person name="Priest M."/>
            <person name="Raghuraman S."/>
            <person name="Rege F."/>
            <person name="Reyes R."/>
            <person name="Rise C."/>
            <person name="Rogov P."/>
            <person name="Ross K."/>
            <person name="Ryan E."/>
            <person name="Settipalli S."/>
            <person name="Shea T."/>
            <person name="Sherpa N."/>
            <person name="Shi L."/>
            <person name="Shih D."/>
            <person name="Sparrow T."/>
            <person name="Spaulding J."/>
            <person name="Stalker J."/>
            <person name="Stange-Thomann N."/>
            <person name="Stavropoulos S."/>
            <person name="Stone C."/>
            <person name="Strader C."/>
            <person name="Tesfaye S."/>
            <person name="Thomson T."/>
            <person name="Thoulutsang Y."/>
            <person name="Thoulutsang D."/>
            <person name="Topham K."/>
            <person name="Topping I."/>
            <person name="Tsamla T."/>
            <person name="Vassiliev H."/>
            <person name="Vo A."/>
            <person name="Wangchuk T."/>
            <person name="Wangdi T."/>
            <person name="Weiand M."/>
            <person name="Wilkinson J."/>
            <person name="Wilson A."/>
            <person name="Yadav S."/>
            <person name="Young G."/>
            <person name="Yu Q."/>
            <person name="Zembek L."/>
            <person name="Zhong D."/>
            <person name="Zimmer A."/>
            <person name="Zwirko Z."/>
            <person name="Jaffe D.B."/>
            <person name="Alvarez P."/>
            <person name="Brockman W."/>
            <person name="Butler J."/>
            <person name="Chin C."/>
            <person name="Gnerre S."/>
            <person name="Grabherr M."/>
            <person name="Kleber M."/>
            <person name="Mauceli E."/>
            <person name="MacCallum I."/>
        </authorList>
    </citation>
    <scope>NUCLEOTIDE SEQUENCE [LARGE SCALE GENOMIC DNA]</scope>
    <source>
        <strain evidence="3">Tucson 15081-1352.22</strain>
    </source>
</reference>
<feature type="transmembrane region" description="Helical" evidence="1">
    <location>
        <begin position="57"/>
        <end position="84"/>
    </location>
</feature>
<protein>
    <submittedName>
        <fullName evidence="2">Uncharacterized protein, isoform C</fullName>
    </submittedName>
</protein>
<evidence type="ECO:0000256" key="1">
    <source>
        <dbReference type="SAM" id="Phobius"/>
    </source>
</evidence>
<evidence type="ECO:0000313" key="2">
    <source>
        <dbReference type="EMBL" id="KRG06546.1"/>
    </source>
</evidence>
<dbReference type="PROSITE" id="PS51257">
    <property type="entry name" value="PROKAR_LIPOPROTEIN"/>
    <property type="match status" value="1"/>
</dbReference>
<sequence length="271" mass="31074">MFNATRCCGCWSLLIGCYLIAFITFVYSVLSIQFVLIFHTDQYSGDRKGTRGDYNSFICFVVPEVILFLASCSLVLYGLFFVLFKRKKFLVFIYVGLVGPHIVYFILMFLITTAIGINMIINRAGDNVHIFWPFCLFRFDPGHTKGSTGNINSQYLPNLNSLLTLLNERGSYFYVTSFGARTFNCSILTPANPLRNPRTAFVITFVCVNGVHIIYFIIITIVTVLIRTNIIVNYAGLLIHLYWLLCVFRTGITIYSIYIVISYCKQRRKEM</sequence>
<evidence type="ECO:0000313" key="3">
    <source>
        <dbReference type="Proteomes" id="UP000009192"/>
    </source>
</evidence>
<keyword evidence="1" id="KW-1133">Transmembrane helix</keyword>
<accession>A0A0Q9XMY0</accession>
<keyword evidence="3" id="KW-1185">Reference proteome</keyword>
<gene>
    <name evidence="2" type="primary">Dmoj\GI26238</name>
    <name evidence="2" type="ORF">Dmoj_GI26238</name>
</gene>
<name>A0A0Q9XMY0_DROMO</name>